<evidence type="ECO:0000256" key="1">
    <source>
        <dbReference type="SAM" id="MobiDB-lite"/>
    </source>
</evidence>
<accession>A0ABT6MM65</accession>
<feature type="compositionally biased region" description="Low complexity" evidence="1">
    <location>
        <begin position="325"/>
        <end position="362"/>
    </location>
</feature>
<dbReference type="RefSeq" id="WP_280763805.1">
    <property type="nucleotide sequence ID" value="NZ_JARXVC010000024.1"/>
</dbReference>
<dbReference type="Proteomes" id="UP001160334">
    <property type="component" value="Unassembled WGS sequence"/>
</dbReference>
<feature type="region of interest" description="Disordered" evidence="1">
    <location>
        <begin position="325"/>
        <end position="382"/>
    </location>
</feature>
<evidence type="ECO:0000313" key="2">
    <source>
        <dbReference type="EMBL" id="MDH6284589.1"/>
    </source>
</evidence>
<evidence type="ECO:0000313" key="3">
    <source>
        <dbReference type="Proteomes" id="UP001160334"/>
    </source>
</evidence>
<reference evidence="2 3" key="1">
    <citation type="submission" date="2023-04" db="EMBL/GenBank/DDBJ databases">
        <title>Forest soil microbial communities from Buena Vista Peninsula, Colon Province, Panama.</title>
        <authorList>
            <person name="Bouskill N."/>
        </authorList>
    </citation>
    <scope>NUCLEOTIDE SEQUENCE [LARGE SCALE GENOMIC DNA]</scope>
    <source>
        <strain evidence="2 3">CFH S0262</strain>
    </source>
</reference>
<proteinExistence type="predicted"/>
<comment type="caution">
    <text evidence="2">The sequence shown here is derived from an EMBL/GenBank/DDBJ whole genome shotgun (WGS) entry which is preliminary data.</text>
</comment>
<dbReference type="EMBL" id="JARXVC010000024">
    <property type="protein sequence ID" value="MDH6284589.1"/>
    <property type="molecule type" value="Genomic_DNA"/>
</dbReference>
<gene>
    <name evidence="2" type="ORF">M2280_005850</name>
</gene>
<name>A0ABT6MM65_9NOCA</name>
<sequence length="382" mass="39162">MPPIGGKPSFGKSQQVLVRLGVPLGVLALGTGIAFAVGVSKGSSRVPAAGAISQDEAVRFRLSAFPVEQAAVFGQRYLNVCLSQPAASDVAAARTRTETLALMATSGTDPGCGYSATATADASAPQGISFTGQVRSVKGYSEGYGAFLTYSVVYDQENTLEAVLPVWVNDRANPTMMRVVGNVGFMPSNRLGSPPALTDTRTKDSTLAAKLKDTVLSPFLQAWGSSDGQQLNLTITEDATFTARVGLRGVLVNPSITGVTVYTDRSMTGGGIEYRSGDEVVAETHVQWTSSLTNTKQSASYQIRLRLVQGKWAVVDVSGAAIDPVGGPVPASPGSGSSSSGSPKSTGSAPTTTSGSAAPSSTHKPAPESSGGKPFDPGQVPG</sequence>
<keyword evidence="3" id="KW-1185">Reference proteome</keyword>
<organism evidence="2 3">
    <name type="scientific">Prescottella agglutinans</name>
    <dbReference type="NCBI Taxonomy" id="1644129"/>
    <lineage>
        <taxon>Bacteria</taxon>
        <taxon>Bacillati</taxon>
        <taxon>Actinomycetota</taxon>
        <taxon>Actinomycetes</taxon>
        <taxon>Mycobacteriales</taxon>
        <taxon>Nocardiaceae</taxon>
        <taxon>Prescottella</taxon>
    </lineage>
</organism>
<protein>
    <recommendedName>
        <fullName evidence="4">Conjugal transfer protein</fullName>
    </recommendedName>
</protein>
<evidence type="ECO:0008006" key="4">
    <source>
        <dbReference type="Google" id="ProtNLM"/>
    </source>
</evidence>